<dbReference type="RefSeq" id="WP_002705491.1">
    <property type="nucleotide sequence ID" value="NZ_AGRW01000051.1"/>
</dbReference>
<feature type="compositionally biased region" description="Gly residues" evidence="1">
    <location>
        <begin position="355"/>
        <end position="364"/>
    </location>
</feature>
<gene>
    <name evidence="3" type="ORF">TresaDRAFT_0385</name>
</gene>
<evidence type="ECO:0000313" key="3">
    <source>
        <dbReference type="EMBL" id="EIC01248.1"/>
    </source>
</evidence>
<dbReference type="Proteomes" id="UP000003571">
    <property type="component" value="Unassembled WGS sequence"/>
</dbReference>
<sequence length="407" mass="45161">MFELVLFLFFVVVAVRLIVVFRDKIRFFATGSDKGFSFSEIRSLWRLAESAGVEEPESLFYSHNLVDDAITRFIAECEEAGTVSSRSNQEFLKKLYAYRTRISLEHEDKRGLDSTKYLDSGQKVRLILPGHGVFQSEIVGNEADIIIRTPTQNGSIVIPGEDWVDRKISVYLWRKGDAAYVFDSVVLGTTFRNGVTALRISHSHELLRTQKRRSIRAVCSIECRLYFLGEGDVDYDAVEEGAGYKCLIEDVSEDGALVRVGGKGVRDSQIKLQFTIGDDLVVMFGIVRAVEYDKARNESKLHFECIHLDDKMRNQVLGYVYKVLPEKEREVFEAIAQTEEDASASGDLPPDGAGDEGAGSGGEISGEAGADAGIGQKDGDSGVPEPPVNLFDENEIFRLDGDKDGVQ</sequence>
<evidence type="ECO:0000259" key="2">
    <source>
        <dbReference type="Pfam" id="PF07238"/>
    </source>
</evidence>
<name>H7EMG3_9SPIR</name>
<dbReference type="eggNOG" id="COG5581">
    <property type="taxonomic scope" value="Bacteria"/>
</dbReference>
<reference evidence="3 4" key="1">
    <citation type="submission" date="2011-09" db="EMBL/GenBank/DDBJ databases">
        <title>The draft genome of Treponema saccharophilum DSM 2985.</title>
        <authorList>
            <consortium name="US DOE Joint Genome Institute (JGI-PGF)"/>
            <person name="Lucas S."/>
            <person name="Copeland A."/>
            <person name="Lapidus A."/>
            <person name="Glavina del Rio T."/>
            <person name="Dalin E."/>
            <person name="Tice H."/>
            <person name="Bruce D."/>
            <person name="Goodwin L."/>
            <person name="Pitluck S."/>
            <person name="Peters L."/>
            <person name="Kyrpides N."/>
            <person name="Mavromatis K."/>
            <person name="Ivanova N."/>
            <person name="Markowitz V."/>
            <person name="Cheng J.-F."/>
            <person name="Hugenholtz P."/>
            <person name="Woyke T."/>
            <person name="Wu D."/>
            <person name="Gronow S."/>
            <person name="Wellnitz S."/>
            <person name="Brambilla E."/>
            <person name="Klenk H.-P."/>
            <person name="Eisen J.A."/>
        </authorList>
    </citation>
    <scope>NUCLEOTIDE SEQUENCE [LARGE SCALE GENOMIC DNA]</scope>
    <source>
        <strain evidence="3 4">DSM 2985</strain>
    </source>
</reference>
<dbReference type="STRING" id="907348.TresaDRAFT_0385"/>
<keyword evidence="4" id="KW-1185">Reference proteome</keyword>
<feature type="compositionally biased region" description="Low complexity" evidence="1">
    <location>
        <begin position="365"/>
        <end position="375"/>
    </location>
</feature>
<dbReference type="EMBL" id="AGRW01000051">
    <property type="protein sequence ID" value="EIC01248.1"/>
    <property type="molecule type" value="Genomic_DNA"/>
</dbReference>
<organism evidence="3 4">
    <name type="scientific">Treponema saccharophilum DSM 2985</name>
    <dbReference type="NCBI Taxonomy" id="907348"/>
    <lineage>
        <taxon>Bacteria</taxon>
        <taxon>Pseudomonadati</taxon>
        <taxon>Spirochaetota</taxon>
        <taxon>Spirochaetia</taxon>
        <taxon>Spirochaetales</taxon>
        <taxon>Treponemataceae</taxon>
        <taxon>Treponema</taxon>
    </lineage>
</organism>
<proteinExistence type="predicted"/>
<dbReference type="AlphaFoldDB" id="H7EMG3"/>
<evidence type="ECO:0000256" key="1">
    <source>
        <dbReference type="SAM" id="MobiDB-lite"/>
    </source>
</evidence>
<dbReference type="InterPro" id="IPR009875">
    <property type="entry name" value="PilZ_domain"/>
</dbReference>
<evidence type="ECO:0000313" key="4">
    <source>
        <dbReference type="Proteomes" id="UP000003571"/>
    </source>
</evidence>
<feature type="region of interest" description="Disordered" evidence="1">
    <location>
        <begin position="339"/>
        <end position="407"/>
    </location>
</feature>
<dbReference type="Pfam" id="PF07238">
    <property type="entry name" value="PilZ"/>
    <property type="match status" value="1"/>
</dbReference>
<dbReference type="OrthoDB" id="358587at2"/>
<dbReference type="PATRIC" id="fig|907348.3.peg.2142"/>
<dbReference type="GO" id="GO:0035438">
    <property type="term" value="F:cyclic-di-GMP binding"/>
    <property type="evidence" value="ECO:0007669"/>
    <property type="project" value="InterPro"/>
</dbReference>
<comment type="caution">
    <text evidence="3">The sequence shown here is derived from an EMBL/GenBank/DDBJ whole genome shotgun (WGS) entry which is preliminary data.</text>
</comment>
<protein>
    <submittedName>
        <fullName evidence="3">Type IV pilus assembly PilZ</fullName>
    </submittedName>
</protein>
<feature type="compositionally biased region" description="Basic and acidic residues" evidence="1">
    <location>
        <begin position="395"/>
        <end position="407"/>
    </location>
</feature>
<feature type="domain" description="PilZ" evidence="2">
    <location>
        <begin position="210"/>
        <end position="321"/>
    </location>
</feature>
<accession>H7EMG3</accession>